<accession>A0ABP8VHX3</accession>
<dbReference type="Gene3D" id="2.30.24.10">
    <property type="entry name" value="CAT RNA-binding domain"/>
    <property type="match status" value="1"/>
</dbReference>
<name>A0ABP8VHX3_9MICO</name>
<dbReference type="InterPro" id="IPR050661">
    <property type="entry name" value="BglG_antiterminators"/>
</dbReference>
<dbReference type="SMART" id="SM01061">
    <property type="entry name" value="CAT_RBD"/>
    <property type="match status" value="1"/>
</dbReference>
<comment type="caution">
    <text evidence="4">The sequence shown here is derived from an EMBL/GenBank/DDBJ whole genome shotgun (WGS) entry which is preliminary data.</text>
</comment>
<feature type="domain" description="PRD" evidence="3">
    <location>
        <begin position="69"/>
        <end position="174"/>
    </location>
</feature>
<dbReference type="InterPro" id="IPR004341">
    <property type="entry name" value="CAT_RNA-bd_dom"/>
</dbReference>
<dbReference type="EMBL" id="BAABLM010000001">
    <property type="protein sequence ID" value="GAA4664078.1"/>
    <property type="molecule type" value="Genomic_DNA"/>
</dbReference>
<keyword evidence="5" id="KW-1185">Reference proteome</keyword>
<dbReference type="InterPro" id="IPR036650">
    <property type="entry name" value="CAT_RNA-bd_dom_sf"/>
</dbReference>
<dbReference type="SUPFAM" id="SSF50151">
    <property type="entry name" value="SacY-like RNA-binding domain"/>
    <property type="match status" value="1"/>
</dbReference>
<dbReference type="Pfam" id="PF00874">
    <property type="entry name" value="PRD"/>
    <property type="match status" value="2"/>
</dbReference>
<dbReference type="Proteomes" id="UP001501295">
    <property type="component" value="Unassembled WGS sequence"/>
</dbReference>
<protein>
    <submittedName>
        <fullName evidence="4">PRD domain-containing protein</fullName>
    </submittedName>
</protein>
<evidence type="ECO:0000256" key="2">
    <source>
        <dbReference type="SAM" id="MobiDB-lite"/>
    </source>
</evidence>
<dbReference type="InterPro" id="IPR036634">
    <property type="entry name" value="PRD_sf"/>
</dbReference>
<evidence type="ECO:0000256" key="1">
    <source>
        <dbReference type="ARBA" id="ARBA00022737"/>
    </source>
</evidence>
<dbReference type="PROSITE" id="PS51372">
    <property type="entry name" value="PRD_2"/>
    <property type="match status" value="2"/>
</dbReference>
<dbReference type="Gene3D" id="1.10.1790.10">
    <property type="entry name" value="PRD domain"/>
    <property type="match status" value="2"/>
</dbReference>
<gene>
    <name evidence="4" type="ORF">GCM10025780_01030</name>
</gene>
<organism evidence="4 5">
    <name type="scientific">Frondihabitans cladoniiphilus</name>
    <dbReference type="NCBI Taxonomy" id="715785"/>
    <lineage>
        <taxon>Bacteria</taxon>
        <taxon>Bacillati</taxon>
        <taxon>Actinomycetota</taxon>
        <taxon>Actinomycetes</taxon>
        <taxon>Micrococcales</taxon>
        <taxon>Microbacteriaceae</taxon>
        <taxon>Frondihabitans</taxon>
    </lineage>
</organism>
<sequence length="302" mass="33819">MNPRHRIVKVLNSSVVLAIDESGKEVILIGRGIGYARKPGDQVSEDEVNRVFLPSGDSDKQALFDLLSDIAPEYAILTRDIVGLAQRRLEVELNPHLLLVLTDHIQFAVERESQGIRPGNSLAWEIRTYYPVEYQIGCEALEMIADRVSVRLSDDEAANIAYHLVNARTHQDGAFDAFAAAGLMAEIVEIIRDEHPEFEAHSDLDHRRLLVHVQFFVERLFTGRLLEGTHLYPQLAEQAPRAMALAERIRRHVSRQQPTAVTDEETAYLALHIERVIHGTLVSSSSETTPPAPSGSAKAWNR</sequence>
<dbReference type="Pfam" id="PF03123">
    <property type="entry name" value="CAT_RBD"/>
    <property type="match status" value="1"/>
</dbReference>
<dbReference type="SUPFAM" id="SSF63520">
    <property type="entry name" value="PTS-regulatory domain, PRD"/>
    <property type="match status" value="2"/>
</dbReference>
<feature type="domain" description="PRD" evidence="3">
    <location>
        <begin position="175"/>
        <end position="283"/>
    </location>
</feature>
<dbReference type="PANTHER" id="PTHR30185">
    <property type="entry name" value="CRYPTIC BETA-GLUCOSIDE BGL OPERON ANTITERMINATOR"/>
    <property type="match status" value="1"/>
</dbReference>
<evidence type="ECO:0000313" key="4">
    <source>
        <dbReference type="EMBL" id="GAA4664078.1"/>
    </source>
</evidence>
<dbReference type="RefSeq" id="WP_345371976.1">
    <property type="nucleotide sequence ID" value="NZ_BAABLM010000001.1"/>
</dbReference>
<reference evidence="5" key="1">
    <citation type="journal article" date="2019" name="Int. J. Syst. Evol. Microbiol.">
        <title>The Global Catalogue of Microorganisms (GCM) 10K type strain sequencing project: providing services to taxonomists for standard genome sequencing and annotation.</title>
        <authorList>
            <consortium name="The Broad Institute Genomics Platform"/>
            <consortium name="The Broad Institute Genome Sequencing Center for Infectious Disease"/>
            <person name="Wu L."/>
            <person name="Ma J."/>
        </authorList>
    </citation>
    <scope>NUCLEOTIDE SEQUENCE [LARGE SCALE GENOMIC DNA]</scope>
    <source>
        <strain evidence="5">JCM 18956</strain>
    </source>
</reference>
<evidence type="ECO:0000259" key="3">
    <source>
        <dbReference type="PROSITE" id="PS51372"/>
    </source>
</evidence>
<feature type="compositionally biased region" description="Low complexity" evidence="2">
    <location>
        <begin position="283"/>
        <end position="302"/>
    </location>
</feature>
<proteinExistence type="predicted"/>
<keyword evidence="1" id="KW-0677">Repeat</keyword>
<dbReference type="InterPro" id="IPR011608">
    <property type="entry name" value="PRD"/>
</dbReference>
<feature type="region of interest" description="Disordered" evidence="2">
    <location>
        <begin position="282"/>
        <end position="302"/>
    </location>
</feature>
<evidence type="ECO:0000313" key="5">
    <source>
        <dbReference type="Proteomes" id="UP001501295"/>
    </source>
</evidence>
<dbReference type="PANTHER" id="PTHR30185:SF15">
    <property type="entry name" value="CRYPTIC BETA-GLUCOSIDE BGL OPERON ANTITERMINATOR"/>
    <property type="match status" value="1"/>
</dbReference>